<sequence>MPTESPDRAVAPRRSPWPHVFVWLSMLLLLLLWSLLAWAAHALADWSGWSAWATGGGAGTAGWQVWIGALELPAWLAPWLPAQSLEAVKAMLAASAPMIEWAVASAPALMAWLPTLVLVFWGVGAVLLVLAGVALSVAVGIWRRRVQPALAGTR</sequence>
<feature type="transmembrane region" description="Helical" evidence="1">
    <location>
        <begin position="20"/>
        <end position="41"/>
    </location>
</feature>
<keyword evidence="3" id="KW-1185">Reference proteome</keyword>
<evidence type="ECO:0000313" key="3">
    <source>
        <dbReference type="Proteomes" id="UP001265550"/>
    </source>
</evidence>
<accession>A0ABU1VIK1</accession>
<evidence type="ECO:0000313" key="2">
    <source>
        <dbReference type="EMBL" id="MDR7097308.1"/>
    </source>
</evidence>
<feature type="transmembrane region" description="Helical" evidence="1">
    <location>
        <begin position="119"/>
        <end position="142"/>
    </location>
</feature>
<evidence type="ECO:0000256" key="1">
    <source>
        <dbReference type="SAM" id="Phobius"/>
    </source>
</evidence>
<proteinExistence type="predicted"/>
<evidence type="ECO:0008006" key="4">
    <source>
        <dbReference type="Google" id="ProtNLM"/>
    </source>
</evidence>
<dbReference type="Proteomes" id="UP001265550">
    <property type="component" value="Unassembled WGS sequence"/>
</dbReference>
<dbReference type="RefSeq" id="WP_137918475.1">
    <property type="nucleotide sequence ID" value="NZ_JAVDWE010000022.1"/>
</dbReference>
<gene>
    <name evidence="2" type="ORF">J2X09_005082</name>
</gene>
<keyword evidence="1" id="KW-0812">Transmembrane</keyword>
<name>A0ABU1VIK1_9BURK</name>
<reference evidence="2 3" key="1">
    <citation type="submission" date="2023-07" db="EMBL/GenBank/DDBJ databases">
        <title>Sorghum-associated microbial communities from plants grown in Nebraska, USA.</title>
        <authorList>
            <person name="Schachtman D."/>
        </authorList>
    </citation>
    <scope>NUCLEOTIDE SEQUENCE [LARGE SCALE GENOMIC DNA]</scope>
    <source>
        <strain evidence="2 3">BE240</strain>
    </source>
</reference>
<keyword evidence="1" id="KW-1133">Transmembrane helix</keyword>
<keyword evidence="1" id="KW-0472">Membrane</keyword>
<organism evidence="2 3">
    <name type="scientific">Hydrogenophaga laconesensis</name>
    <dbReference type="NCBI Taxonomy" id="1805971"/>
    <lineage>
        <taxon>Bacteria</taxon>
        <taxon>Pseudomonadati</taxon>
        <taxon>Pseudomonadota</taxon>
        <taxon>Betaproteobacteria</taxon>
        <taxon>Burkholderiales</taxon>
        <taxon>Comamonadaceae</taxon>
        <taxon>Hydrogenophaga</taxon>
    </lineage>
</organism>
<comment type="caution">
    <text evidence="2">The sequence shown here is derived from an EMBL/GenBank/DDBJ whole genome shotgun (WGS) entry which is preliminary data.</text>
</comment>
<protein>
    <recommendedName>
        <fullName evidence="4">Transmembrane protein</fullName>
    </recommendedName>
</protein>
<dbReference type="EMBL" id="JAVDWE010000022">
    <property type="protein sequence ID" value="MDR7097308.1"/>
    <property type="molecule type" value="Genomic_DNA"/>
</dbReference>